<protein>
    <recommendedName>
        <fullName evidence="1">Methyltransferase domain-containing protein</fullName>
    </recommendedName>
</protein>
<dbReference type="PANTHER" id="PTHR43591:SF24">
    <property type="entry name" value="2-METHOXY-6-POLYPRENYL-1,4-BENZOQUINOL METHYLASE, MITOCHONDRIAL"/>
    <property type="match status" value="1"/>
</dbReference>
<dbReference type="SUPFAM" id="SSF53335">
    <property type="entry name" value="S-adenosyl-L-methionine-dependent methyltransferases"/>
    <property type="match status" value="1"/>
</dbReference>
<evidence type="ECO:0000259" key="1">
    <source>
        <dbReference type="Pfam" id="PF13847"/>
    </source>
</evidence>
<dbReference type="AlphaFoldDB" id="A0A9W4IC42"/>
<dbReference type="PANTHER" id="PTHR43591">
    <property type="entry name" value="METHYLTRANSFERASE"/>
    <property type="match status" value="1"/>
</dbReference>
<name>A0A9W4IC42_9EURO</name>
<proteinExistence type="predicted"/>
<comment type="caution">
    <text evidence="2">The sequence shown here is derived from an EMBL/GenBank/DDBJ whole genome shotgun (WGS) entry which is preliminary data.</text>
</comment>
<gene>
    <name evidence="2" type="ORF">PSALAMII_LOCUS903</name>
</gene>
<evidence type="ECO:0000313" key="3">
    <source>
        <dbReference type="Proteomes" id="UP001152592"/>
    </source>
</evidence>
<dbReference type="EMBL" id="CAJVPD010000033">
    <property type="protein sequence ID" value="CAG8258975.1"/>
    <property type="molecule type" value="Genomic_DNA"/>
</dbReference>
<sequence>MPEVYTTDHSASVLRTHSWRTVSNSAPHLLPHLKSNQKILDVGCGPGSITISLAKHVPAGHVTGLEYVADPLQGARELAKAEGVTNITFQEGNIHALPFEDNKFDIVHAHQVLQHITDPVHALAEMRRVSKKGGIVACRESAELSWYPDSVGIAKWREITERMQSAKGGNPHPGRMIHAWAREAGFSDVKRTAGAWCFGDDEERAYWGGSMEERAQSSGFAKAVVEEGFGGPEDLELIARGWRAFAENPDAWFGLLHGEIICRK</sequence>
<dbReference type="GO" id="GO:0008168">
    <property type="term" value="F:methyltransferase activity"/>
    <property type="evidence" value="ECO:0007669"/>
    <property type="project" value="TreeGrafter"/>
</dbReference>
<feature type="domain" description="Methyltransferase" evidence="1">
    <location>
        <begin position="34"/>
        <end position="154"/>
    </location>
</feature>
<dbReference type="Pfam" id="PF13847">
    <property type="entry name" value="Methyltransf_31"/>
    <property type="match status" value="1"/>
</dbReference>
<reference evidence="2" key="1">
    <citation type="submission" date="2021-07" db="EMBL/GenBank/DDBJ databases">
        <authorList>
            <person name="Branca A.L. A."/>
        </authorList>
    </citation>
    <scope>NUCLEOTIDE SEQUENCE</scope>
</reference>
<dbReference type="Proteomes" id="UP001152592">
    <property type="component" value="Unassembled WGS sequence"/>
</dbReference>
<dbReference type="InterPro" id="IPR025714">
    <property type="entry name" value="Methyltranfer_dom"/>
</dbReference>
<dbReference type="InterPro" id="IPR029063">
    <property type="entry name" value="SAM-dependent_MTases_sf"/>
</dbReference>
<dbReference type="CDD" id="cd02440">
    <property type="entry name" value="AdoMet_MTases"/>
    <property type="match status" value="1"/>
</dbReference>
<evidence type="ECO:0000313" key="2">
    <source>
        <dbReference type="EMBL" id="CAG8258975.1"/>
    </source>
</evidence>
<accession>A0A9W4IC42</accession>
<organism evidence="2 3">
    <name type="scientific">Penicillium salamii</name>
    <dbReference type="NCBI Taxonomy" id="1612424"/>
    <lineage>
        <taxon>Eukaryota</taxon>
        <taxon>Fungi</taxon>
        <taxon>Dikarya</taxon>
        <taxon>Ascomycota</taxon>
        <taxon>Pezizomycotina</taxon>
        <taxon>Eurotiomycetes</taxon>
        <taxon>Eurotiomycetidae</taxon>
        <taxon>Eurotiales</taxon>
        <taxon>Aspergillaceae</taxon>
        <taxon>Penicillium</taxon>
    </lineage>
</organism>
<dbReference type="Gene3D" id="3.40.50.150">
    <property type="entry name" value="Vaccinia Virus protein VP39"/>
    <property type="match status" value="1"/>
</dbReference>
<dbReference type="OrthoDB" id="10017101at2759"/>